<protein>
    <submittedName>
        <fullName evidence="2">Uncharacterized protein</fullName>
    </submittedName>
</protein>
<feature type="region of interest" description="Disordered" evidence="1">
    <location>
        <begin position="1"/>
        <end position="33"/>
    </location>
</feature>
<reference evidence="2 3" key="1">
    <citation type="journal article" date="2018" name="Mol. Biol. Evol.">
        <title>Broad Genomic Sampling Reveals a Smut Pathogenic Ancestry of the Fungal Clade Ustilaginomycotina.</title>
        <authorList>
            <person name="Kijpornyongpan T."/>
            <person name="Mondo S.J."/>
            <person name="Barry K."/>
            <person name="Sandor L."/>
            <person name="Lee J."/>
            <person name="Lipzen A."/>
            <person name="Pangilinan J."/>
            <person name="LaButti K."/>
            <person name="Hainaut M."/>
            <person name="Henrissat B."/>
            <person name="Grigoriev I.V."/>
            <person name="Spatafora J.W."/>
            <person name="Aime M.C."/>
        </authorList>
    </citation>
    <scope>NUCLEOTIDE SEQUENCE [LARGE SCALE GENOMIC DNA]</scope>
    <source>
        <strain evidence="2 3">MCA 4186</strain>
    </source>
</reference>
<feature type="compositionally biased region" description="Low complexity" evidence="1">
    <location>
        <begin position="401"/>
        <end position="412"/>
    </location>
</feature>
<dbReference type="AlphaFoldDB" id="A0A316Z9V9"/>
<feature type="compositionally biased region" description="Basic and acidic residues" evidence="1">
    <location>
        <begin position="831"/>
        <end position="842"/>
    </location>
</feature>
<feature type="region of interest" description="Disordered" evidence="1">
    <location>
        <begin position="823"/>
        <end position="915"/>
    </location>
</feature>
<proteinExistence type="predicted"/>
<organism evidence="2 3">
    <name type="scientific">Tilletiopsis washingtonensis</name>
    <dbReference type="NCBI Taxonomy" id="58919"/>
    <lineage>
        <taxon>Eukaryota</taxon>
        <taxon>Fungi</taxon>
        <taxon>Dikarya</taxon>
        <taxon>Basidiomycota</taxon>
        <taxon>Ustilaginomycotina</taxon>
        <taxon>Exobasidiomycetes</taxon>
        <taxon>Entylomatales</taxon>
        <taxon>Entylomatales incertae sedis</taxon>
        <taxon>Tilletiopsis</taxon>
    </lineage>
</organism>
<feature type="compositionally biased region" description="Low complexity" evidence="1">
    <location>
        <begin position="921"/>
        <end position="931"/>
    </location>
</feature>
<feature type="compositionally biased region" description="Basic and acidic residues" evidence="1">
    <location>
        <begin position="503"/>
        <end position="514"/>
    </location>
</feature>
<feature type="region of interest" description="Disordered" evidence="1">
    <location>
        <begin position="1005"/>
        <end position="1061"/>
    </location>
</feature>
<feature type="region of interest" description="Disordered" evidence="1">
    <location>
        <begin position="921"/>
        <end position="940"/>
    </location>
</feature>
<feature type="compositionally biased region" description="Low complexity" evidence="1">
    <location>
        <begin position="1018"/>
        <end position="1032"/>
    </location>
</feature>
<feature type="region of interest" description="Disordered" evidence="1">
    <location>
        <begin position="793"/>
        <end position="812"/>
    </location>
</feature>
<dbReference type="Proteomes" id="UP000245946">
    <property type="component" value="Unassembled WGS sequence"/>
</dbReference>
<gene>
    <name evidence="2" type="ORF">FA09DRAFT_361347</name>
</gene>
<dbReference type="OrthoDB" id="3367065at2759"/>
<dbReference type="EMBL" id="KZ819296">
    <property type="protein sequence ID" value="PWN97045.1"/>
    <property type="molecule type" value="Genomic_DNA"/>
</dbReference>
<feature type="region of interest" description="Disordered" evidence="1">
    <location>
        <begin position="369"/>
        <end position="412"/>
    </location>
</feature>
<sequence length="1126" mass="118960">MKSSSALPTSIEPRRNRERTSPPAKTVPLPSSREATIAIIAQAPSSDVRTDQHAASSSGRVPRVTVAPLLLKPAVQSCLKNGYRLSLPLAASLPYPSPSIIFPSALEVSAGATADTSAPYALQELTRTLRALDDGRRASDPDVKSDFEAALFAWVERESKAAAMGLAIGQGFTSDLGPTEGARSPLDEGYGADLEDSPCLGGEQYRRGSRIHTRTVGLASFHARAKALRRIEDVAAMNADVAMSSEGTAAADVMATAPTTISKEPRFTLATEVIPRIGSPGEMTPERVEEAGEPQKPQIVLPRESPEQEQRQRRSTITGPPTPYAFLPRRRSLKKAGEASTDVKATAAIDPFASLDPFALSVNDKQPITRPRAFTSPPSGSVCPRQPLPTSASGPTRFQARRPPSLRLSNLPPSGAWAMAEIRAHGKGLQGRNMHAMPVFDPRIHGPTAKSAPPQITTFAAAQAASQQEPLSPPQRLRSKTMGQAQASSSSKLRDLMGTARKASTEKAMPERARPAIPASLQIKSEDRSRGQATMAGLGLDFGGADIDASSGFPRTLPYHRGLDAPENGMQDRDDADTAAQRESKTAAKSRKHRSLPLKIESLFTDLVKPFEAGRRRKQSVGPEMTPVLESGVEAATPAAPLPATAREAMTAWARRTFEATTAKGRAAGKVDQPPSAFLASAPVLPSLPLDTDKSSASLLPDIDITAETTDNETETLIHIVDMTGAAPANVQLLSEPNCSASQYLSVTRASPVPSFRRQFRMDNNALEPSSCAITLASAQQDEEDNENAALLPALPDDAVPTGQRQRRDAQGAGIIAAARSAALAPPAPEQRLRVVSADHVRKPSSPRQKALPRAPCDLAPCEGRRAVSYGAQPRPRGPRRPSSQQRRRIPSSGLCTDLAMSREPSVHSVARSSPMIREGSQCSFGSFQGSPRAAPAQPAKGTPLLIDVSSPIFSTPAKLRRDVATSPLLAGQRSPLSRICDEASALMHGLDAPSPAMSEQVRMLDLPPPRTPRRRAAPSPSVASSTPSSAAGLMRRRRASDRPPTPLDMLHTPRSRVASPLAGGTVDPILQSAFGGPRPSAAVLAIALAAEAICDDAASLMSASTAVESAALGTPAMAPLLTAAA</sequence>
<feature type="region of interest" description="Disordered" evidence="1">
    <location>
        <begin position="177"/>
        <end position="201"/>
    </location>
</feature>
<evidence type="ECO:0000256" key="1">
    <source>
        <dbReference type="SAM" id="MobiDB-lite"/>
    </source>
</evidence>
<dbReference type="GeneID" id="37272887"/>
<dbReference type="RefSeq" id="XP_025597324.1">
    <property type="nucleotide sequence ID" value="XM_025745343.1"/>
</dbReference>
<accession>A0A316Z9V9</accession>
<evidence type="ECO:0000313" key="2">
    <source>
        <dbReference type="EMBL" id="PWN97045.1"/>
    </source>
</evidence>
<name>A0A316Z9V9_9BASI</name>
<evidence type="ECO:0000313" key="3">
    <source>
        <dbReference type="Proteomes" id="UP000245946"/>
    </source>
</evidence>
<feature type="region of interest" description="Disordered" evidence="1">
    <location>
        <begin position="559"/>
        <end position="593"/>
    </location>
</feature>
<feature type="region of interest" description="Disordered" evidence="1">
    <location>
        <begin position="460"/>
        <end position="532"/>
    </location>
</feature>
<keyword evidence="3" id="KW-1185">Reference proteome</keyword>
<feature type="compositionally biased region" description="Polar residues" evidence="1">
    <location>
        <begin position="481"/>
        <end position="491"/>
    </location>
</feature>
<feature type="compositionally biased region" description="Low complexity" evidence="1">
    <location>
        <begin position="460"/>
        <end position="470"/>
    </location>
</feature>
<feature type="region of interest" description="Disordered" evidence="1">
    <location>
        <begin position="277"/>
        <end position="329"/>
    </location>
</feature>